<dbReference type="NCBIfam" id="TIGR00004">
    <property type="entry name" value="Rid family detoxifying hydrolase"/>
    <property type="match status" value="1"/>
</dbReference>
<dbReference type="GO" id="GO:0019239">
    <property type="term" value="F:deaminase activity"/>
    <property type="evidence" value="ECO:0007669"/>
    <property type="project" value="TreeGrafter"/>
</dbReference>
<dbReference type="InterPro" id="IPR006175">
    <property type="entry name" value="YjgF/YER057c/UK114"/>
</dbReference>
<dbReference type="InterPro" id="IPR019897">
    <property type="entry name" value="RidA_CS"/>
</dbReference>
<evidence type="ECO:0000256" key="1">
    <source>
        <dbReference type="ARBA" id="ARBA00010552"/>
    </source>
</evidence>
<comment type="similarity">
    <text evidence="1">Belongs to the RutC family.</text>
</comment>
<protein>
    <submittedName>
        <fullName evidence="2">YjgF-like protein</fullName>
    </submittedName>
</protein>
<accession>A0A1Y1V1J2</accession>
<dbReference type="GO" id="GO:0005829">
    <property type="term" value="C:cytosol"/>
    <property type="evidence" value="ECO:0007669"/>
    <property type="project" value="TreeGrafter"/>
</dbReference>
<keyword evidence="3" id="KW-1185">Reference proteome</keyword>
<gene>
    <name evidence="2" type="ORF">BCR36DRAFT_300057</name>
</gene>
<dbReference type="STRING" id="1754191.A0A1Y1V1J2"/>
<name>A0A1Y1V1J2_9FUNG</name>
<dbReference type="PANTHER" id="PTHR11803:SF58">
    <property type="entry name" value="PROTEIN HMF1-RELATED"/>
    <property type="match status" value="1"/>
</dbReference>
<dbReference type="InterPro" id="IPR006056">
    <property type="entry name" value="RidA"/>
</dbReference>
<proteinExistence type="inferred from homology"/>
<dbReference type="SUPFAM" id="SSF55298">
    <property type="entry name" value="YjgF-like"/>
    <property type="match status" value="1"/>
</dbReference>
<dbReference type="OrthoDB" id="309640at2759"/>
<comment type="caution">
    <text evidence="2">The sequence shown here is derived from an EMBL/GenBank/DDBJ whole genome shotgun (WGS) entry which is preliminary data.</text>
</comment>
<dbReference type="PANTHER" id="PTHR11803">
    <property type="entry name" value="2-IMINOBUTANOATE/2-IMINOPROPANOATE DEAMINASE RIDA"/>
    <property type="match status" value="1"/>
</dbReference>
<dbReference type="GO" id="GO:0005739">
    <property type="term" value="C:mitochondrion"/>
    <property type="evidence" value="ECO:0007669"/>
    <property type="project" value="TreeGrafter"/>
</dbReference>
<evidence type="ECO:0000313" key="3">
    <source>
        <dbReference type="Proteomes" id="UP000193719"/>
    </source>
</evidence>
<sequence>MAIEKVHTEKAPAAIGPYSQAIKTNGMVYCSGQIPLDPEKMVIVGKDVKEQTAQVLKNLSEVLKAAGTDVDHVVKTTVFLKDMNDFVPMNEVYAETFKSSQPPARAAVQVAKLPKDALVEIECIAALP</sequence>
<reference evidence="2 3" key="2">
    <citation type="submission" date="2016-08" db="EMBL/GenBank/DDBJ databases">
        <title>Pervasive Adenine N6-methylation of Active Genes in Fungi.</title>
        <authorList>
            <consortium name="DOE Joint Genome Institute"/>
            <person name="Mondo S.J."/>
            <person name="Dannebaum R.O."/>
            <person name="Kuo R.C."/>
            <person name="Labutti K."/>
            <person name="Haridas S."/>
            <person name="Kuo A."/>
            <person name="Salamov A."/>
            <person name="Ahrendt S.R."/>
            <person name="Lipzen A."/>
            <person name="Sullivan W."/>
            <person name="Andreopoulos W.B."/>
            <person name="Clum A."/>
            <person name="Lindquist E."/>
            <person name="Daum C."/>
            <person name="Ramamoorthy G.K."/>
            <person name="Gryganskyi A."/>
            <person name="Culley D."/>
            <person name="Magnuson J.K."/>
            <person name="James T.Y."/>
            <person name="O'Malley M.A."/>
            <person name="Stajich J.E."/>
            <person name="Spatafora J.W."/>
            <person name="Visel A."/>
            <person name="Grigoriev I.V."/>
        </authorList>
    </citation>
    <scope>NUCLEOTIDE SEQUENCE [LARGE SCALE GENOMIC DNA]</scope>
    <source>
        <strain evidence="3">finn</strain>
    </source>
</reference>
<organism evidence="2 3">
    <name type="scientific">Piromyces finnis</name>
    <dbReference type="NCBI Taxonomy" id="1754191"/>
    <lineage>
        <taxon>Eukaryota</taxon>
        <taxon>Fungi</taxon>
        <taxon>Fungi incertae sedis</taxon>
        <taxon>Chytridiomycota</taxon>
        <taxon>Chytridiomycota incertae sedis</taxon>
        <taxon>Neocallimastigomycetes</taxon>
        <taxon>Neocallimastigales</taxon>
        <taxon>Neocallimastigaceae</taxon>
        <taxon>Piromyces</taxon>
    </lineage>
</organism>
<dbReference type="FunFam" id="3.30.1330.40:FF:000001">
    <property type="entry name" value="L-PSP family endoribonuclease"/>
    <property type="match status" value="1"/>
</dbReference>
<reference evidence="2 3" key="1">
    <citation type="submission" date="2016-08" db="EMBL/GenBank/DDBJ databases">
        <title>Genomes of anaerobic fungi encode conserved fungal cellulosomes for biomass hydrolysis.</title>
        <authorList>
            <consortium name="DOE Joint Genome Institute"/>
            <person name="Haitjema C.H."/>
            <person name="Gilmore S.P."/>
            <person name="Henske J.K."/>
            <person name="Solomon K.V."/>
            <person name="De Groot R."/>
            <person name="Kuo A."/>
            <person name="Mondo S.J."/>
            <person name="Salamov A.A."/>
            <person name="Labutti K."/>
            <person name="Zhao Z."/>
            <person name="Chiniquy J."/>
            <person name="Barry K."/>
            <person name="Brewer H.M."/>
            <person name="Purvine S.O."/>
            <person name="Wright A.T."/>
            <person name="Boxma B."/>
            <person name="Van Alen T."/>
            <person name="Hackstein J.H."/>
            <person name="Baker S.E."/>
            <person name="Grigoriev I.V."/>
            <person name="O'Malley M.A."/>
        </authorList>
    </citation>
    <scope>NUCLEOTIDE SEQUENCE [LARGE SCALE GENOMIC DNA]</scope>
    <source>
        <strain evidence="3">finn</strain>
    </source>
</reference>
<dbReference type="Proteomes" id="UP000193719">
    <property type="component" value="Unassembled WGS sequence"/>
</dbReference>
<dbReference type="EMBL" id="MCFH01000041">
    <property type="protein sequence ID" value="ORX45222.1"/>
    <property type="molecule type" value="Genomic_DNA"/>
</dbReference>
<dbReference type="PROSITE" id="PS01094">
    <property type="entry name" value="UPF0076"/>
    <property type="match status" value="1"/>
</dbReference>
<dbReference type="AlphaFoldDB" id="A0A1Y1V1J2"/>
<dbReference type="Pfam" id="PF01042">
    <property type="entry name" value="Ribonuc_L-PSP"/>
    <property type="match status" value="1"/>
</dbReference>
<dbReference type="Gene3D" id="3.30.1330.40">
    <property type="entry name" value="RutC-like"/>
    <property type="match status" value="1"/>
</dbReference>
<evidence type="ECO:0000313" key="2">
    <source>
        <dbReference type="EMBL" id="ORX45222.1"/>
    </source>
</evidence>
<dbReference type="CDD" id="cd00448">
    <property type="entry name" value="YjgF_YER057c_UK114_family"/>
    <property type="match status" value="1"/>
</dbReference>
<dbReference type="InterPro" id="IPR035959">
    <property type="entry name" value="RutC-like_sf"/>
</dbReference>